<organism evidence="1 2">
    <name type="scientific">Pseudohoeflea suaedae</name>
    <dbReference type="NCBI Taxonomy" id="877384"/>
    <lineage>
        <taxon>Bacteria</taxon>
        <taxon>Pseudomonadati</taxon>
        <taxon>Pseudomonadota</taxon>
        <taxon>Alphaproteobacteria</taxon>
        <taxon>Hyphomicrobiales</taxon>
        <taxon>Rhizobiaceae</taxon>
        <taxon>Pseudohoeflea</taxon>
    </lineage>
</organism>
<dbReference type="AlphaFoldDB" id="A0A4V3A743"/>
<dbReference type="RefSeq" id="WP_133284850.1">
    <property type="nucleotide sequence ID" value="NZ_SMSI01000002.1"/>
</dbReference>
<gene>
    <name evidence="1" type="ORF">E2A64_12740</name>
</gene>
<keyword evidence="2" id="KW-1185">Reference proteome</keyword>
<sequence length="210" mass="23322">MSELRLFYPACLMIEKPEITAGDVDLLNRRPRAHDPSGREDFTLLLAIHHAGSRKCVEWEPFFIDQAVGEIISKVACLGTDAALVDWVRHSFCRNGVIASRAEFEAIVRVVQTLRYLCPDLASFALEQVLIATTEQDGPLAVHRKYPKPSIAPDNLVFVNRILTALGSEKTLDVLEAERLFDAQRKRQHSGGAPFDELVSRLTSGGRIAA</sequence>
<accession>A0A4V3A743</accession>
<protein>
    <submittedName>
        <fullName evidence="1">Uncharacterized protein</fullName>
    </submittedName>
</protein>
<comment type="caution">
    <text evidence="1">The sequence shown here is derived from an EMBL/GenBank/DDBJ whole genome shotgun (WGS) entry which is preliminary data.</text>
</comment>
<name>A0A4V3A743_9HYPH</name>
<dbReference type="OrthoDB" id="7628592at2"/>
<evidence type="ECO:0000313" key="1">
    <source>
        <dbReference type="EMBL" id="TDH36152.1"/>
    </source>
</evidence>
<dbReference type="Proteomes" id="UP000295131">
    <property type="component" value="Unassembled WGS sequence"/>
</dbReference>
<evidence type="ECO:0000313" key="2">
    <source>
        <dbReference type="Proteomes" id="UP000295131"/>
    </source>
</evidence>
<dbReference type="EMBL" id="SMSI01000002">
    <property type="protein sequence ID" value="TDH36152.1"/>
    <property type="molecule type" value="Genomic_DNA"/>
</dbReference>
<reference evidence="1 2" key="1">
    <citation type="journal article" date="2013" name="Int. J. Syst. Evol. Microbiol.">
        <title>Hoeflea suaedae sp. nov., an endophytic bacterium isolated from the root of the halophyte Suaeda maritima.</title>
        <authorList>
            <person name="Chung E.J."/>
            <person name="Park J.A."/>
            <person name="Pramanik P."/>
            <person name="Bibi F."/>
            <person name="Jeon C.O."/>
            <person name="Chung Y.R."/>
        </authorList>
    </citation>
    <scope>NUCLEOTIDE SEQUENCE [LARGE SCALE GENOMIC DNA]</scope>
    <source>
        <strain evidence="1 2">YC6898</strain>
    </source>
</reference>
<proteinExistence type="predicted"/>